<dbReference type="InterPro" id="IPR005152">
    <property type="entry name" value="Lipase_secreted"/>
</dbReference>
<feature type="chain" id="PRO_5013210900" description="Peptidase S9 prolyl oligopeptidase catalytic domain-containing protein" evidence="1">
    <location>
        <begin position="21"/>
        <end position="400"/>
    </location>
</feature>
<dbReference type="PANTHER" id="PTHR34853:SF1">
    <property type="entry name" value="LIPASE 5"/>
    <property type="match status" value="1"/>
</dbReference>
<organism evidence="2">
    <name type="scientific">uncultured Desulfovibrio sp</name>
    <dbReference type="NCBI Taxonomy" id="167968"/>
    <lineage>
        <taxon>Bacteria</taxon>
        <taxon>Pseudomonadati</taxon>
        <taxon>Thermodesulfobacteriota</taxon>
        <taxon>Desulfovibrionia</taxon>
        <taxon>Desulfovibrionales</taxon>
        <taxon>Desulfovibrionaceae</taxon>
        <taxon>Desulfovibrio</taxon>
        <taxon>environmental samples</taxon>
    </lineage>
</organism>
<evidence type="ECO:0008006" key="3">
    <source>
        <dbReference type="Google" id="ProtNLM"/>
    </source>
</evidence>
<dbReference type="InterPro" id="IPR029058">
    <property type="entry name" value="AB_hydrolase_fold"/>
</dbReference>
<dbReference type="GO" id="GO:0016042">
    <property type="term" value="P:lipid catabolic process"/>
    <property type="evidence" value="ECO:0007669"/>
    <property type="project" value="InterPro"/>
</dbReference>
<dbReference type="PIRSF" id="PIRSF029171">
    <property type="entry name" value="Esterase_LipA"/>
    <property type="match status" value="1"/>
</dbReference>
<dbReference type="Gene3D" id="3.40.50.1820">
    <property type="entry name" value="alpha/beta hydrolase"/>
    <property type="match status" value="1"/>
</dbReference>
<evidence type="ECO:0000256" key="1">
    <source>
        <dbReference type="SAM" id="SignalP"/>
    </source>
</evidence>
<dbReference type="Gene3D" id="1.10.260.160">
    <property type="match status" value="1"/>
</dbReference>
<protein>
    <recommendedName>
        <fullName evidence="3">Peptidase S9 prolyl oligopeptidase catalytic domain-containing protein</fullName>
    </recommendedName>
</protein>
<accession>A0A212JQ29</accession>
<feature type="signal peptide" evidence="1">
    <location>
        <begin position="1"/>
        <end position="20"/>
    </location>
</feature>
<keyword evidence="1" id="KW-0732">Signal</keyword>
<reference evidence="2" key="1">
    <citation type="submission" date="2016-04" db="EMBL/GenBank/DDBJ databases">
        <authorList>
            <person name="Evans L.H."/>
            <person name="Alamgir A."/>
            <person name="Owens N."/>
            <person name="Weber N.D."/>
            <person name="Virtaneva K."/>
            <person name="Barbian K."/>
            <person name="Babar A."/>
            <person name="Rosenke K."/>
        </authorList>
    </citation>
    <scope>NUCLEOTIDE SEQUENCE</scope>
    <source>
        <strain evidence="2">92-2</strain>
    </source>
</reference>
<name>A0A212JQ29_9BACT</name>
<dbReference type="RefSeq" id="WP_192113490.1">
    <property type="nucleotide sequence ID" value="NZ_CABUEN010000008.1"/>
</dbReference>
<dbReference type="EMBL" id="FLUP01000001">
    <property type="protein sequence ID" value="SBW01556.1"/>
    <property type="molecule type" value="Genomic_DNA"/>
</dbReference>
<dbReference type="SUPFAM" id="SSF53474">
    <property type="entry name" value="alpha/beta-Hydrolases"/>
    <property type="match status" value="1"/>
</dbReference>
<dbReference type="PANTHER" id="PTHR34853">
    <property type="match status" value="1"/>
</dbReference>
<gene>
    <name evidence="2" type="ORF">KM92DES2_11520</name>
</gene>
<dbReference type="AlphaFoldDB" id="A0A212JQ29"/>
<sequence>MRQTTIIALLFMLLAATASAADYKDVASGVRYTHIGDYSVERLNKILTSEVAAFSNFKMQYPEAANGVSLYKVLYTTMIPEQGNRPTLASGLVAVPQTTQKKLPVVSYQHGTVFTRTAVPSRPEESDETRIVTARLAGNGYVVIGADYIGKGDSTEPDSYMVRESTVQACMDMLFAARAVLADLGIEENGLYLSGWSQGSWSTQQFRHRLESLNMPVKAAATAATPADLYLLLTRWINNPSSLDATWLAGSVILFTYSYAYYYDMPGLPQTIIRPEYQAVCRDFYENKIGWEELQPQIPAKVADLVQEEVMAQSSAGMDTFFRRLRDNQAFMWRSATPCRYYYGKVDEVMPPYVSTLAVGYTITAGGARAEAVYAGDTADHRGAFLYGVGDQKDFFDSKR</sequence>
<evidence type="ECO:0000313" key="2">
    <source>
        <dbReference type="EMBL" id="SBW01556.1"/>
    </source>
</evidence>
<proteinExistence type="predicted"/>
<dbReference type="GO" id="GO:0004806">
    <property type="term" value="F:triacylglycerol lipase activity"/>
    <property type="evidence" value="ECO:0007669"/>
    <property type="project" value="InterPro"/>
</dbReference>